<evidence type="ECO:0000256" key="3">
    <source>
        <dbReference type="ARBA" id="ARBA00022679"/>
    </source>
</evidence>
<evidence type="ECO:0000313" key="6">
    <source>
        <dbReference type="EMBL" id="ORC35113.1"/>
    </source>
</evidence>
<name>A0A1Y1RXQ3_9SPIO</name>
<sequence>MRKSPVYFQAAEADFLIEGKGKWLYHIPMKFRHKLLSLMMIYITGIVFVTGLTVYGWTKTSEIQNSVALGTALQVKSREVQSLMKDIVFDLFAPKIYGQLRSLTYSPRSAVTLRQWQNAVFEYKKIFREFMEMNFFLNSEDEFIQDQYLTALTMNDQAMNMLTRMEEILVIMREEYRSAENPYNEMQKNDALTPFFREFQETSYYFSNSFEGFMNYFIRTLEEAAVRFRTRMYLLFMVIDIGIIAGYLLLSLFLARDVNTKLLKVEQAFRAVTHGDFSARMDIFSRDEFGDMSRRFDILVDDLKTNVNSILNLTRDVGSSLTHASQLEDLLSIFTQAIVQDTAADAALVIRNTENNGGEISAVAGSNLEKEDMDKLLKFLERRIMRPGSHLLIQNTRTEEQLPSSITSLLAAPLALDDSHFGVIVSLKMEPEESFSDLGATRFMTFAEFASLTLDNHVKYRALIENQEARFQALQSQVKPHFLYNILSGIIGLNRQGDSESLEKTVLALKEMLRYIQSSSRWASLEAEFDCIEKYCSLQQIRFGSRLNFSLELDPEARYLQVPRLLLQPLVENAVLHGIEPLERPGTLSIRARARRHGGEEGAIIEIIDDGAGFDTSLLEKESNIGIRNVMGRLHMTWPQCHFEISSEPGKGTRVLIEV</sequence>
<evidence type="ECO:0000313" key="7">
    <source>
        <dbReference type="Proteomes" id="UP000192343"/>
    </source>
</evidence>
<dbReference type="Pfam" id="PF00672">
    <property type="entry name" value="HAMP"/>
    <property type="match status" value="1"/>
</dbReference>
<reference evidence="6 7" key="1">
    <citation type="submission" date="2017-03" db="EMBL/GenBank/DDBJ databases">
        <title>Draft Genome sequence of Marispirochaeta sp. strain JC444.</title>
        <authorList>
            <person name="Shivani Y."/>
            <person name="Subhash Y."/>
            <person name="Sasikala C."/>
            <person name="Ramana C."/>
        </authorList>
    </citation>
    <scope>NUCLEOTIDE SEQUENCE [LARGE SCALE GENOMIC DNA]</scope>
    <source>
        <strain evidence="6 7">JC444</strain>
    </source>
</reference>
<dbReference type="Proteomes" id="UP000192343">
    <property type="component" value="Unassembled WGS sequence"/>
</dbReference>
<keyword evidence="7" id="KW-1185">Reference proteome</keyword>
<dbReference type="GO" id="GO:0016020">
    <property type="term" value="C:membrane"/>
    <property type="evidence" value="ECO:0007669"/>
    <property type="project" value="UniProtKB-SubCell"/>
</dbReference>
<dbReference type="InterPro" id="IPR003018">
    <property type="entry name" value="GAF"/>
</dbReference>
<dbReference type="EMBL" id="MWQY01000010">
    <property type="protein sequence ID" value="ORC35113.1"/>
    <property type="molecule type" value="Genomic_DNA"/>
</dbReference>
<accession>A0A1Y1RXQ3</accession>
<protein>
    <recommendedName>
        <fullName evidence="5">HAMP domain-containing protein</fullName>
    </recommendedName>
</protein>
<dbReference type="InterPro" id="IPR003660">
    <property type="entry name" value="HAMP_dom"/>
</dbReference>
<dbReference type="InterPro" id="IPR010559">
    <property type="entry name" value="Sig_transdc_His_kin_internal"/>
</dbReference>
<feature type="transmembrane region" description="Helical" evidence="4">
    <location>
        <begin position="35"/>
        <end position="57"/>
    </location>
</feature>
<dbReference type="Pfam" id="PF06580">
    <property type="entry name" value="His_kinase"/>
    <property type="match status" value="1"/>
</dbReference>
<proteinExistence type="predicted"/>
<dbReference type="PANTHER" id="PTHR34220:SF7">
    <property type="entry name" value="SENSOR HISTIDINE KINASE YPDA"/>
    <property type="match status" value="1"/>
</dbReference>
<dbReference type="AlphaFoldDB" id="A0A1Y1RXQ3"/>
<dbReference type="SUPFAM" id="SSF158472">
    <property type="entry name" value="HAMP domain-like"/>
    <property type="match status" value="1"/>
</dbReference>
<keyword evidence="3" id="KW-0808">Transferase</keyword>
<keyword evidence="4" id="KW-1133">Transmembrane helix</keyword>
<feature type="transmembrane region" description="Helical" evidence="4">
    <location>
        <begin position="232"/>
        <end position="255"/>
    </location>
</feature>
<evidence type="ECO:0000256" key="4">
    <source>
        <dbReference type="SAM" id="Phobius"/>
    </source>
</evidence>
<organism evidence="6 7">
    <name type="scientific">Marispirochaeta aestuarii</name>
    <dbReference type="NCBI Taxonomy" id="1963862"/>
    <lineage>
        <taxon>Bacteria</taxon>
        <taxon>Pseudomonadati</taxon>
        <taxon>Spirochaetota</taxon>
        <taxon>Spirochaetia</taxon>
        <taxon>Spirochaetales</taxon>
        <taxon>Spirochaetaceae</taxon>
        <taxon>Marispirochaeta</taxon>
    </lineage>
</organism>
<dbReference type="CDD" id="cd06225">
    <property type="entry name" value="HAMP"/>
    <property type="match status" value="1"/>
</dbReference>
<dbReference type="Gene3D" id="3.30.450.40">
    <property type="match status" value="1"/>
</dbReference>
<gene>
    <name evidence="6" type="ORF">B4O97_10280</name>
</gene>
<dbReference type="SUPFAM" id="SSF55781">
    <property type="entry name" value="GAF domain-like"/>
    <property type="match status" value="1"/>
</dbReference>
<dbReference type="PANTHER" id="PTHR34220">
    <property type="entry name" value="SENSOR HISTIDINE KINASE YPDA"/>
    <property type="match status" value="1"/>
</dbReference>
<dbReference type="InterPro" id="IPR036890">
    <property type="entry name" value="HATPase_C_sf"/>
</dbReference>
<evidence type="ECO:0000256" key="2">
    <source>
        <dbReference type="ARBA" id="ARBA00022553"/>
    </source>
</evidence>
<dbReference type="PROSITE" id="PS50885">
    <property type="entry name" value="HAMP"/>
    <property type="match status" value="1"/>
</dbReference>
<dbReference type="Gene3D" id="3.30.565.10">
    <property type="entry name" value="Histidine kinase-like ATPase, C-terminal domain"/>
    <property type="match status" value="1"/>
</dbReference>
<dbReference type="SMART" id="SM00304">
    <property type="entry name" value="HAMP"/>
    <property type="match status" value="1"/>
</dbReference>
<dbReference type="STRING" id="1963862.B4O97_10280"/>
<dbReference type="InterPro" id="IPR029016">
    <property type="entry name" value="GAF-like_dom_sf"/>
</dbReference>
<dbReference type="GO" id="GO:0000155">
    <property type="term" value="F:phosphorelay sensor kinase activity"/>
    <property type="evidence" value="ECO:0007669"/>
    <property type="project" value="InterPro"/>
</dbReference>
<keyword evidence="2" id="KW-0597">Phosphoprotein</keyword>
<evidence type="ECO:0000256" key="1">
    <source>
        <dbReference type="ARBA" id="ARBA00004370"/>
    </source>
</evidence>
<dbReference type="SMART" id="SM00065">
    <property type="entry name" value="GAF"/>
    <property type="match status" value="1"/>
</dbReference>
<dbReference type="InterPro" id="IPR050640">
    <property type="entry name" value="Bact_2-comp_sensor_kinase"/>
</dbReference>
<keyword evidence="4" id="KW-0812">Transmembrane</keyword>
<dbReference type="Gene3D" id="6.10.340.10">
    <property type="match status" value="1"/>
</dbReference>
<evidence type="ECO:0000259" key="5">
    <source>
        <dbReference type="PROSITE" id="PS50885"/>
    </source>
</evidence>
<dbReference type="SUPFAM" id="SSF55874">
    <property type="entry name" value="ATPase domain of HSP90 chaperone/DNA topoisomerase II/histidine kinase"/>
    <property type="match status" value="1"/>
</dbReference>
<keyword evidence="4" id="KW-0472">Membrane</keyword>
<comment type="caution">
    <text evidence="6">The sequence shown here is derived from an EMBL/GenBank/DDBJ whole genome shotgun (WGS) entry which is preliminary data.</text>
</comment>
<comment type="subcellular location">
    <subcellularLocation>
        <location evidence="1">Membrane</location>
    </subcellularLocation>
</comment>
<feature type="domain" description="HAMP" evidence="5">
    <location>
        <begin position="256"/>
        <end position="308"/>
    </location>
</feature>